<comment type="caution">
    <text evidence="12">The sequence shown here is derived from an EMBL/GenBank/DDBJ whole genome shotgun (WGS) entry which is preliminary data.</text>
</comment>
<evidence type="ECO:0000256" key="3">
    <source>
        <dbReference type="ARBA" id="ARBA00022516"/>
    </source>
</evidence>
<keyword evidence="8" id="KW-0443">Lipid metabolism</keyword>
<feature type="non-terminal residue" evidence="12">
    <location>
        <position position="110"/>
    </location>
</feature>
<proteinExistence type="predicted"/>
<dbReference type="EMBL" id="JAHZIK010002225">
    <property type="protein sequence ID" value="MBW7460434.1"/>
    <property type="molecule type" value="Genomic_DNA"/>
</dbReference>
<evidence type="ECO:0000256" key="5">
    <source>
        <dbReference type="ARBA" id="ARBA00022741"/>
    </source>
</evidence>
<evidence type="ECO:0000256" key="10">
    <source>
        <dbReference type="ARBA" id="ARBA00049152"/>
    </source>
</evidence>
<evidence type="ECO:0000256" key="6">
    <source>
        <dbReference type="ARBA" id="ARBA00022832"/>
    </source>
</evidence>
<keyword evidence="6" id="KW-0276">Fatty acid metabolism</keyword>
<dbReference type="Proteomes" id="UP001519887">
    <property type="component" value="Unassembled WGS sequence"/>
</dbReference>
<dbReference type="EC" id="2.1.3.15" evidence="2"/>
<comment type="catalytic activity">
    <reaction evidence="10">
        <text>N(6)-carboxybiotinyl-L-lysyl-[protein] + acetyl-CoA = N(6)-biotinyl-L-lysyl-[protein] + malonyl-CoA</text>
        <dbReference type="Rhea" id="RHEA:54728"/>
        <dbReference type="Rhea" id="RHEA-COMP:10505"/>
        <dbReference type="Rhea" id="RHEA-COMP:10506"/>
        <dbReference type="ChEBI" id="CHEBI:57288"/>
        <dbReference type="ChEBI" id="CHEBI:57384"/>
        <dbReference type="ChEBI" id="CHEBI:83144"/>
        <dbReference type="ChEBI" id="CHEBI:83145"/>
        <dbReference type="EC" id="2.1.3.15"/>
    </reaction>
</comment>
<keyword evidence="4 12" id="KW-0808">Transferase</keyword>
<evidence type="ECO:0000256" key="8">
    <source>
        <dbReference type="ARBA" id="ARBA00023098"/>
    </source>
</evidence>
<dbReference type="PANTHER" id="PTHR42853:SF3">
    <property type="entry name" value="ACETYL-COENZYME A CARBOXYLASE CARBOXYL TRANSFERASE SUBUNIT ALPHA, CHLOROPLASTIC"/>
    <property type="match status" value="1"/>
</dbReference>
<reference evidence="12 13" key="1">
    <citation type="submission" date="2021-07" db="EMBL/GenBank/DDBJ databases">
        <title>Paenibacillus radiodurans sp. nov., isolated from the southeastern edge of Tengger Desert.</title>
        <authorList>
            <person name="Zhang G."/>
        </authorList>
    </citation>
    <scope>NUCLEOTIDE SEQUENCE [LARGE SCALE GENOMIC DNA]</scope>
    <source>
        <strain evidence="12 13">CCM 7311</strain>
    </source>
</reference>
<dbReference type="SUPFAM" id="SSF52096">
    <property type="entry name" value="ClpP/crotonase"/>
    <property type="match status" value="1"/>
</dbReference>
<evidence type="ECO:0000256" key="1">
    <source>
        <dbReference type="ARBA" id="ARBA00004956"/>
    </source>
</evidence>
<dbReference type="InterPro" id="IPR029045">
    <property type="entry name" value="ClpP/crotonase-like_dom_sf"/>
</dbReference>
<keyword evidence="9" id="KW-0275">Fatty acid biosynthesis</keyword>
<dbReference type="PANTHER" id="PTHR42853">
    <property type="entry name" value="ACETYL-COENZYME A CARBOXYLASE CARBOXYL TRANSFERASE SUBUNIT ALPHA"/>
    <property type="match status" value="1"/>
</dbReference>
<dbReference type="InterPro" id="IPR001095">
    <property type="entry name" value="Acetyl_CoA_COase_a_su"/>
</dbReference>
<keyword evidence="3" id="KW-0444">Lipid biosynthesis</keyword>
<protein>
    <recommendedName>
        <fullName evidence="2">acetyl-CoA carboxytransferase</fullName>
        <ecNumber evidence="2">2.1.3.15</ecNumber>
    </recommendedName>
</protein>
<accession>A0ABS7CHM9</accession>
<dbReference type="Pfam" id="PF03255">
    <property type="entry name" value="ACCA"/>
    <property type="match status" value="1"/>
</dbReference>
<keyword evidence="5" id="KW-0547">Nucleotide-binding</keyword>
<dbReference type="GO" id="GO:0016740">
    <property type="term" value="F:transferase activity"/>
    <property type="evidence" value="ECO:0007669"/>
    <property type="project" value="UniProtKB-KW"/>
</dbReference>
<gene>
    <name evidence="12" type="ORF">K0U00_40865</name>
</gene>
<evidence type="ECO:0000256" key="7">
    <source>
        <dbReference type="ARBA" id="ARBA00022840"/>
    </source>
</evidence>
<dbReference type="Gene3D" id="3.90.226.10">
    <property type="entry name" value="2-enoyl-CoA Hydratase, Chain A, domain 1"/>
    <property type="match status" value="1"/>
</dbReference>
<evidence type="ECO:0000256" key="9">
    <source>
        <dbReference type="ARBA" id="ARBA00023160"/>
    </source>
</evidence>
<organism evidence="12 13">
    <name type="scientific">Paenibacillus sepulcri</name>
    <dbReference type="NCBI Taxonomy" id="359917"/>
    <lineage>
        <taxon>Bacteria</taxon>
        <taxon>Bacillati</taxon>
        <taxon>Bacillota</taxon>
        <taxon>Bacilli</taxon>
        <taxon>Bacillales</taxon>
        <taxon>Paenibacillaceae</taxon>
        <taxon>Paenibacillus</taxon>
    </lineage>
</organism>
<sequence length="110" mass="12436">MAVDLPFEKPLSELRKKIDELKKIGIDSGIDFSEEISRLEERCAKLQEDLYSELTPAQKMHLARHHQRPTSLDYIQAIFTDFMELHGDRLFADDLAIVGGLAKLGGIPVT</sequence>
<evidence type="ECO:0000313" key="13">
    <source>
        <dbReference type="Proteomes" id="UP001519887"/>
    </source>
</evidence>
<keyword evidence="7" id="KW-0067">ATP-binding</keyword>
<keyword evidence="13" id="KW-1185">Reference proteome</keyword>
<evidence type="ECO:0000256" key="2">
    <source>
        <dbReference type="ARBA" id="ARBA00011883"/>
    </source>
</evidence>
<dbReference type="InterPro" id="IPR011763">
    <property type="entry name" value="COA_CT_C"/>
</dbReference>
<evidence type="ECO:0000256" key="4">
    <source>
        <dbReference type="ARBA" id="ARBA00022679"/>
    </source>
</evidence>
<comment type="pathway">
    <text evidence="1">Lipid metabolism; malonyl-CoA biosynthesis; malonyl-CoA from acetyl-CoA: step 1/1.</text>
</comment>
<name>A0ABS7CHM9_9BACL</name>
<evidence type="ECO:0000313" key="12">
    <source>
        <dbReference type="EMBL" id="MBW7460434.1"/>
    </source>
</evidence>
<feature type="domain" description="CoA carboxyltransferase C-terminal" evidence="11">
    <location>
        <begin position="38"/>
        <end position="110"/>
    </location>
</feature>
<dbReference type="PROSITE" id="PS50989">
    <property type="entry name" value="COA_CT_CTER"/>
    <property type="match status" value="1"/>
</dbReference>
<evidence type="ECO:0000259" key="11">
    <source>
        <dbReference type="PROSITE" id="PS50989"/>
    </source>
</evidence>